<comment type="caution">
    <text evidence="2">The sequence shown here is derived from an EMBL/GenBank/DDBJ whole genome shotgun (WGS) entry which is preliminary data.</text>
</comment>
<evidence type="ECO:0000256" key="1">
    <source>
        <dbReference type="SAM" id="MobiDB-lite"/>
    </source>
</evidence>
<dbReference type="Proteomes" id="UP000314294">
    <property type="component" value="Unassembled WGS sequence"/>
</dbReference>
<feature type="compositionally biased region" description="Basic and acidic residues" evidence="1">
    <location>
        <begin position="120"/>
        <end position="129"/>
    </location>
</feature>
<dbReference type="AlphaFoldDB" id="A0A4Z2EQK7"/>
<feature type="compositionally biased region" description="Polar residues" evidence="1">
    <location>
        <begin position="84"/>
        <end position="95"/>
    </location>
</feature>
<evidence type="ECO:0000313" key="2">
    <source>
        <dbReference type="EMBL" id="TNN31196.1"/>
    </source>
</evidence>
<protein>
    <submittedName>
        <fullName evidence="2">Uncharacterized protein</fullName>
    </submittedName>
</protein>
<keyword evidence="3" id="KW-1185">Reference proteome</keyword>
<accession>A0A4Z2EQK7</accession>
<feature type="region of interest" description="Disordered" evidence="1">
    <location>
        <begin position="110"/>
        <end position="129"/>
    </location>
</feature>
<feature type="compositionally biased region" description="Low complexity" evidence="1">
    <location>
        <begin position="1"/>
        <end position="13"/>
    </location>
</feature>
<sequence length="129" mass="13432">MAAPRRQGSSSPGPASPRPGTDGVSLAPPSKIPGRPSYLGPVASFPRSASDAVPENRVPVQAEGGRTPVVAVRSPTRRRGDSADSASVRHSLNNRGNERTGEAACAALHRRVSVHHRQDKRGGDEATGK</sequence>
<dbReference type="EMBL" id="SRLO01003704">
    <property type="protein sequence ID" value="TNN31196.1"/>
    <property type="molecule type" value="Genomic_DNA"/>
</dbReference>
<evidence type="ECO:0000313" key="3">
    <source>
        <dbReference type="Proteomes" id="UP000314294"/>
    </source>
</evidence>
<name>A0A4Z2EQK7_9TELE</name>
<reference evidence="2 3" key="1">
    <citation type="submission" date="2019-03" db="EMBL/GenBank/DDBJ databases">
        <title>First draft genome of Liparis tanakae, snailfish: a comprehensive survey of snailfish specific genes.</title>
        <authorList>
            <person name="Kim W."/>
            <person name="Song I."/>
            <person name="Jeong J.-H."/>
            <person name="Kim D."/>
            <person name="Kim S."/>
            <person name="Ryu S."/>
            <person name="Song J.Y."/>
            <person name="Lee S.K."/>
        </authorList>
    </citation>
    <scope>NUCLEOTIDE SEQUENCE [LARGE SCALE GENOMIC DNA]</scope>
    <source>
        <tissue evidence="2">Muscle</tissue>
    </source>
</reference>
<feature type="compositionally biased region" description="Basic residues" evidence="1">
    <location>
        <begin position="110"/>
        <end position="119"/>
    </location>
</feature>
<gene>
    <name evidence="2" type="ORF">EYF80_058652</name>
</gene>
<organism evidence="2 3">
    <name type="scientific">Liparis tanakae</name>
    <name type="common">Tanaka's snailfish</name>
    <dbReference type="NCBI Taxonomy" id="230148"/>
    <lineage>
        <taxon>Eukaryota</taxon>
        <taxon>Metazoa</taxon>
        <taxon>Chordata</taxon>
        <taxon>Craniata</taxon>
        <taxon>Vertebrata</taxon>
        <taxon>Euteleostomi</taxon>
        <taxon>Actinopterygii</taxon>
        <taxon>Neopterygii</taxon>
        <taxon>Teleostei</taxon>
        <taxon>Neoteleostei</taxon>
        <taxon>Acanthomorphata</taxon>
        <taxon>Eupercaria</taxon>
        <taxon>Perciformes</taxon>
        <taxon>Cottioidei</taxon>
        <taxon>Cottales</taxon>
        <taxon>Liparidae</taxon>
        <taxon>Liparis</taxon>
    </lineage>
</organism>
<feature type="region of interest" description="Disordered" evidence="1">
    <location>
        <begin position="1"/>
        <end position="101"/>
    </location>
</feature>
<proteinExistence type="predicted"/>